<feature type="region of interest" description="Disordered" evidence="1">
    <location>
        <begin position="412"/>
        <end position="444"/>
    </location>
</feature>
<dbReference type="AlphaFoldDB" id="A0AAV2IAV9"/>
<keyword evidence="3" id="KW-1185">Reference proteome</keyword>
<dbReference type="EMBL" id="CAXITT010000446">
    <property type="protein sequence ID" value="CAL1541680.1"/>
    <property type="molecule type" value="Genomic_DNA"/>
</dbReference>
<sequence>MEGSGRSSVVSNASTQASARSQTSSSHFSGFSRSDGVQSRPPTTTSGGAVDAAVEKTLSVPSQRREDHHSHGKGGYDEGDYKNNSKTTITPYKGNRGFQGRPVIKASNARRINFAGAKISPANGSFESTQSTGSRPSRNPFMTKSDIRLLLAGDGLGRSLTSQTLGQGRSGQPSRSNTKISLGGPSVSDKARSTLSKSALTHNKHCDACAVEFVRYWLNDKQQQQDKPPTLASAIDLAFKKPSSDVRAFYEPLQLIHGEKGKHQRNQIFAMVATTHKSNDYRLRKEPVSLHTVSLPKKGLIKLTGINYELSNPEYYDNRKQTASRREQDRQALFGSALPPPSSGLYRGLLIRNRTMIKQLKHGERLLAQIQDLEMGCLDGDVLDTLVRGLLQYQMPEVPNLNTTIQGFIGAESPSPRLNRERITSPRLIPGTSRRSRTEQGQTP</sequence>
<feature type="region of interest" description="Disordered" evidence="1">
    <location>
        <begin position="158"/>
        <end position="190"/>
    </location>
</feature>
<reference evidence="2 3" key="1">
    <citation type="submission" date="2024-04" db="EMBL/GenBank/DDBJ databases">
        <authorList>
            <consortium name="Genoscope - CEA"/>
            <person name="William W."/>
        </authorList>
    </citation>
    <scope>NUCLEOTIDE SEQUENCE [LARGE SCALE GENOMIC DNA]</scope>
</reference>
<feature type="compositionally biased region" description="Polar residues" evidence="1">
    <location>
        <begin position="35"/>
        <end position="47"/>
    </location>
</feature>
<feature type="region of interest" description="Disordered" evidence="1">
    <location>
        <begin position="1"/>
        <end position="99"/>
    </location>
</feature>
<gene>
    <name evidence="2" type="ORF">GSLYS_00015286001</name>
</gene>
<feature type="region of interest" description="Disordered" evidence="1">
    <location>
        <begin position="120"/>
        <end position="141"/>
    </location>
</feature>
<feature type="compositionally biased region" description="Polar residues" evidence="1">
    <location>
        <begin position="122"/>
        <end position="141"/>
    </location>
</feature>
<proteinExistence type="predicted"/>
<evidence type="ECO:0000256" key="1">
    <source>
        <dbReference type="SAM" id="MobiDB-lite"/>
    </source>
</evidence>
<protein>
    <submittedName>
        <fullName evidence="2">Uncharacterized protein</fullName>
    </submittedName>
</protein>
<evidence type="ECO:0000313" key="2">
    <source>
        <dbReference type="EMBL" id="CAL1541680.1"/>
    </source>
</evidence>
<feature type="compositionally biased region" description="Polar residues" evidence="1">
    <location>
        <begin position="159"/>
        <end position="180"/>
    </location>
</feature>
<feature type="compositionally biased region" description="Low complexity" evidence="1">
    <location>
        <begin position="11"/>
        <end position="34"/>
    </location>
</feature>
<evidence type="ECO:0000313" key="3">
    <source>
        <dbReference type="Proteomes" id="UP001497497"/>
    </source>
</evidence>
<comment type="caution">
    <text evidence="2">The sequence shown here is derived from an EMBL/GenBank/DDBJ whole genome shotgun (WGS) entry which is preliminary data.</text>
</comment>
<accession>A0AAV2IAV9</accession>
<feature type="compositionally biased region" description="Basic and acidic residues" evidence="1">
    <location>
        <begin position="63"/>
        <end position="83"/>
    </location>
</feature>
<name>A0AAV2IAV9_LYMST</name>
<feature type="compositionally biased region" description="Polar residues" evidence="1">
    <location>
        <begin position="1"/>
        <end position="10"/>
    </location>
</feature>
<organism evidence="2 3">
    <name type="scientific">Lymnaea stagnalis</name>
    <name type="common">Great pond snail</name>
    <name type="synonym">Helix stagnalis</name>
    <dbReference type="NCBI Taxonomy" id="6523"/>
    <lineage>
        <taxon>Eukaryota</taxon>
        <taxon>Metazoa</taxon>
        <taxon>Spiralia</taxon>
        <taxon>Lophotrochozoa</taxon>
        <taxon>Mollusca</taxon>
        <taxon>Gastropoda</taxon>
        <taxon>Heterobranchia</taxon>
        <taxon>Euthyneura</taxon>
        <taxon>Panpulmonata</taxon>
        <taxon>Hygrophila</taxon>
        <taxon>Lymnaeoidea</taxon>
        <taxon>Lymnaeidae</taxon>
        <taxon>Lymnaea</taxon>
    </lineage>
</organism>
<dbReference type="Proteomes" id="UP001497497">
    <property type="component" value="Unassembled WGS sequence"/>
</dbReference>